<comment type="caution">
    <text evidence="3">The sequence shown here is derived from an EMBL/GenBank/DDBJ whole genome shotgun (WGS) entry which is preliminary data.</text>
</comment>
<dbReference type="EMBL" id="VBAO01000354">
    <property type="protein sequence ID" value="TMI78659.1"/>
    <property type="molecule type" value="Genomic_DNA"/>
</dbReference>
<dbReference type="Gene3D" id="6.10.250.3270">
    <property type="match status" value="1"/>
</dbReference>
<dbReference type="AlphaFoldDB" id="A0A537J515"/>
<sequence>EFQMLYGIRRDLQMRLRREGYRVRIYVPFGREWYPYFMRRLAERPANVMFVLGSLVRERGERGAGRGA</sequence>
<dbReference type="Proteomes" id="UP000320048">
    <property type="component" value="Unassembled WGS sequence"/>
</dbReference>
<accession>A0A537J515</accession>
<reference evidence="3 4" key="1">
    <citation type="journal article" date="2019" name="Nat. Microbiol.">
        <title>Mediterranean grassland soil C-N compound turnover is dependent on rainfall and depth, and is mediated by genomically divergent microorganisms.</title>
        <authorList>
            <person name="Diamond S."/>
            <person name="Andeer P.F."/>
            <person name="Li Z."/>
            <person name="Crits-Christoph A."/>
            <person name="Burstein D."/>
            <person name="Anantharaman K."/>
            <person name="Lane K.R."/>
            <person name="Thomas B.C."/>
            <person name="Pan C."/>
            <person name="Northen T.R."/>
            <person name="Banfield J.F."/>
        </authorList>
    </citation>
    <scope>NUCLEOTIDE SEQUENCE [LARGE SCALE GENOMIC DNA]</scope>
    <source>
        <strain evidence="3">NP_7</strain>
    </source>
</reference>
<evidence type="ECO:0000256" key="1">
    <source>
        <dbReference type="ARBA" id="ARBA00023002"/>
    </source>
</evidence>
<organism evidence="3 4">
    <name type="scientific">Candidatus Segetimicrobium genomatis</name>
    <dbReference type="NCBI Taxonomy" id="2569760"/>
    <lineage>
        <taxon>Bacteria</taxon>
        <taxon>Bacillati</taxon>
        <taxon>Candidatus Sysuimicrobiota</taxon>
        <taxon>Candidatus Sysuimicrobiia</taxon>
        <taxon>Candidatus Sysuimicrobiales</taxon>
        <taxon>Candidatus Segetimicrobiaceae</taxon>
        <taxon>Candidatus Segetimicrobium</taxon>
    </lineage>
</organism>
<dbReference type="InterPro" id="IPR002872">
    <property type="entry name" value="Proline_DH_dom"/>
</dbReference>
<feature type="domain" description="Proline dehydrogenase" evidence="2">
    <location>
        <begin position="1"/>
        <end position="51"/>
    </location>
</feature>
<evidence type="ECO:0000313" key="4">
    <source>
        <dbReference type="Proteomes" id="UP000320048"/>
    </source>
</evidence>
<name>A0A537J515_9BACT</name>
<evidence type="ECO:0000313" key="3">
    <source>
        <dbReference type="EMBL" id="TMI78659.1"/>
    </source>
</evidence>
<proteinExistence type="predicted"/>
<dbReference type="GO" id="GO:0004657">
    <property type="term" value="F:proline dehydrogenase activity"/>
    <property type="evidence" value="ECO:0007669"/>
    <property type="project" value="UniProtKB-ARBA"/>
</dbReference>
<dbReference type="InterPro" id="IPR029041">
    <property type="entry name" value="FAD-linked_oxidoreductase-like"/>
</dbReference>
<dbReference type="GO" id="GO:0006562">
    <property type="term" value="P:L-proline catabolic process"/>
    <property type="evidence" value="ECO:0007669"/>
    <property type="project" value="UniProtKB-ARBA"/>
</dbReference>
<protein>
    <submittedName>
        <fullName evidence="3">Proline dehydrogenase</fullName>
    </submittedName>
</protein>
<dbReference type="SUPFAM" id="SSF51730">
    <property type="entry name" value="FAD-linked oxidoreductase"/>
    <property type="match status" value="1"/>
</dbReference>
<keyword evidence="1" id="KW-0560">Oxidoreductase</keyword>
<dbReference type="Pfam" id="PF01619">
    <property type="entry name" value="Pro_dh"/>
    <property type="match status" value="1"/>
</dbReference>
<evidence type="ECO:0000259" key="2">
    <source>
        <dbReference type="Pfam" id="PF01619"/>
    </source>
</evidence>
<gene>
    <name evidence="3" type="ORF">E6H04_12050</name>
</gene>
<feature type="non-terminal residue" evidence="3">
    <location>
        <position position="1"/>
    </location>
</feature>